<dbReference type="Pfam" id="PF00072">
    <property type="entry name" value="Response_reg"/>
    <property type="match status" value="1"/>
</dbReference>
<dbReference type="EMBL" id="BAAATD010000002">
    <property type="protein sequence ID" value="GAA2588893.1"/>
    <property type="molecule type" value="Genomic_DNA"/>
</dbReference>
<accession>A0ABN3PM36</accession>
<dbReference type="SMART" id="SM00421">
    <property type="entry name" value="HTH_LUXR"/>
    <property type="match status" value="1"/>
</dbReference>
<dbReference type="PANTHER" id="PTHR43214:SF43">
    <property type="entry name" value="TWO-COMPONENT RESPONSE REGULATOR"/>
    <property type="match status" value="1"/>
</dbReference>
<feature type="domain" description="HTH luxR-type" evidence="4">
    <location>
        <begin position="138"/>
        <end position="203"/>
    </location>
</feature>
<evidence type="ECO:0000256" key="2">
    <source>
        <dbReference type="ARBA" id="ARBA00023125"/>
    </source>
</evidence>
<keyword evidence="1 3" id="KW-0597">Phosphoprotein</keyword>
<evidence type="ECO:0000256" key="3">
    <source>
        <dbReference type="PROSITE-ProRule" id="PRU00169"/>
    </source>
</evidence>
<dbReference type="SUPFAM" id="SSF52172">
    <property type="entry name" value="CheY-like"/>
    <property type="match status" value="1"/>
</dbReference>
<dbReference type="PROSITE" id="PS00622">
    <property type="entry name" value="HTH_LUXR_1"/>
    <property type="match status" value="1"/>
</dbReference>
<dbReference type="CDD" id="cd06170">
    <property type="entry name" value="LuxR_C_like"/>
    <property type="match status" value="1"/>
</dbReference>
<dbReference type="Pfam" id="PF00196">
    <property type="entry name" value="GerE"/>
    <property type="match status" value="1"/>
</dbReference>
<evidence type="ECO:0000259" key="5">
    <source>
        <dbReference type="PROSITE" id="PS50110"/>
    </source>
</evidence>
<organism evidence="6 7">
    <name type="scientific">Actinomadura fulvescens</name>
    <dbReference type="NCBI Taxonomy" id="46160"/>
    <lineage>
        <taxon>Bacteria</taxon>
        <taxon>Bacillati</taxon>
        <taxon>Actinomycetota</taxon>
        <taxon>Actinomycetes</taxon>
        <taxon>Streptosporangiales</taxon>
        <taxon>Thermomonosporaceae</taxon>
        <taxon>Actinomadura</taxon>
    </lineage>
</organism>
<evidence type="ECO:0000256" key="1">
    <source>
        <dbReference type="ARBA" id="ARBA00022553"/>
    </source>
</evidence>
<dbReference type="InterPro" id="IPR016032">
    <property type="entry name" value="Sig_transdc_resp-reg_C-effctor"/>
</dbReference>
<keyword evidence="2" id="KW-0238">DNA-binding</keyword>
<dbReference type="CDD" id="cd17535">
    <property type="entry name" value="REC_NarL-like"/>
    <property type="match status" value="1"/>
</dbReference>
<dbReference type="PRINTS" id="PR00038">
    <property type="entry name" value="HTHLUXR"/>
</dbReference>
<feature type="domain" description="Response regulatory" evidence="5">
    <location>
        <begin position="1"/>
        <end position="116"/>
    </location>
</feature>
<dbReference type="Gene3D" id="3.40.50.2300">
    <property type="match status" value="1"/>
</dbReference>
<dbReference type="Proteomes" id="UP001501509">
    <property type="component" value="Unassembled WGS sequence"/>
</dbReference>
<evidence type="ECO:0000313" key="7">
    <source>
        <dbReference type="Proteomes" id="UP001501509"/>
    </source>
</evidence>
<dbReference type="InterPro" id="IPR039420">
    <property type="entry name" value="WalR-like"/>
</dbReference>
<comment type="caution">
    <text evidence="6">The sequence shown here is derived from an EMBL/GenBank/DDBJ whole genome shotgun (WGS) entry which is preliminary data.</text>
</comment>
<dbReference type="InterPro" id="IPR000792">
    <property type="entry name" value="Tscrpt_reg_LuxR_C"/>
</dbReference>
<dbReference type="PROSITE" id="PS50043">
    <property type="entry name" value="HTH_LUXR_2"/>
    <property type="match status" value="1"/>
</dbReference>
<dbReference type="InterPro" id="IPR001789">
    <property type="entry name" value="Sig_transdc_resp-reg_receiver"/>
</dbReference>
<dbReference type="InterPro" id="IPR011006">
    <property type="entry name" value="CheY-like_superfamily"/>
</dbReference>
<keyword evidence="7" id="KW-1185">Reference proteome</keyword>
<feature type="modified residue" description="4-aspartylphosphate" evidence="3">
    <location>
        <position position="51"/>
    </location>
</feature>
<name>A0ABN3PM36_9ACTN</name>
<dbReference type="PROSITE" id="PS50110">
    <property type="entry name" value="RESPONSE_REGULATORY"/>
    <property type="match status" value="1"/>
</dbReference>
<gene>
    <name evidence="6" type="ORF">GCM10010411_22200</name>
</gene>
<protein>
    <submittedName>
        <fullName evidence="6">Response regulator transcription factor</fullName>
    </submittedName>
</protein>
<reference evidence="6 7" key="1">
    <citation type="journal article" date="2019" name="Int. J. Syst. Evol. Microbiol.">
        <title>The Global Catalogue of Microorganisms (GCM) 10K type strain sequencing project: providing services to taxonomists for standard genome sequencing and annotation.</title>
        <authorList>
            <consortium name="The Broad Institute Genomics Platform"/>
            <consortium name="The Broad Institute Genome Sequencing Center for Infectious Disease"/>
            <person name="Wu L."/>
            <person name="Ma J."/>
        </authorList>
    </citation>
    <scope>NUCLEOTIDE SEQUENCE [LARGE SCALE GENOMIC DNA]</scope>
    <source>
        <strain evidence="6 7">JCM 6833</strain>
    </source>
</reference>
<proteinExistence type="predicted"/>
<dbReference type="SUPFAM" id="SSF46894">
    <property type="entry name" value="C-terminal effector domain of the bipartite response regulators"/>
    <property type="match status" value="1"/>
</dbReference>
<evidence type="ECO:0000313" key="6">
    <source>
        <dbReference type="EMBL" id="GAA2588893.1"/>
    </source>
</evidence>
<evidence type="ECO:0000259" key="4">
    <source>
        <dbReference type="PROSITE" id="PS50043"/>
    </source>
</evidence>
<dbReference type="InterPro" id="IPR058245">
    <property type="entry name" value="NreC/VraR/RcsB-like_REC"/>
</dbReference>
<sequence>MLVADDQRLIREGIASLLGLQPAVTVVAVAEDGREAVDKALALTPDVVLMDVRMPGTDGIEATALLRASLPDCRILMLTTFDDERYVFAALRAGASGYLLKDLPAAELAQAVRLVNAGVDQFAPAVTGHLLGALRDPPAANDSTLTARELDVIRLIATGATNREIAGRLYVSEGTVKNHVSSILTRLGLRDRTQAAIYAHDHGLL</sequence>
<dbReference type="SMART" id="SM00448">
    <property type="entry name" value="REC"/>
    <property type="match status" value="1"/>
</dbReference>
<dbReference type="PANTHER" id="PTHR43214">
    <property type="entry name" value="TWO-COMPONENT RESPONSE REGULATOR"/>
    <property type="match status" value="1"/>
</dbReference>